<evidence type="ECO:0008006" key="4">
    <source>
        <dbReference type="Google" id="ProtNLM"/>
    </source>
</evidence>
<feature type="transmembrane region" description="Helical" evidence="1">
    <location>
        <begin position="37"/>
        <end position="56"/>
    </location>
</feature>
<sequence length="232" mass="25514">MQEKYRGLFIAASVTGIACLATGGVLLWVFVTWALGTYPLLFSALAIGALLNSPNFRKRLGDRRLHLFEEGLLVERGGGRLFAVRWDQAIHYQVTVQEVINYKGTKTPFNTVHNSTLVAPDGTKVEITSSFAGFGTWLPLISEAIARAQAQKVWDAVREGRRVDYGPFGLGATGISTERQGTLPWSAVESIDVREGFVVVRRHGQPKAWAVVEVKKVPNLLLFLTIASNLYG</sequence>
<keyword evidence="1" id="KW-0812">Transmembrane</keyword>
<keyword evidence="1" id="KW-0472">Membrane</keyword>
<reference evidence="3" key="1">
    <citation type="journal article" date="2019" name="Int. J. Syst. Evol. Microbiol.">
        <title>The Global Catalogue of Microorganisms (GCM) 10K type strain sequencing project: providing services to taxonomists for standard genome sequencing and annotation.</title>
        <authorList>
            <consortium name="The Broad Institute Genomics Platform"/>
            <consortium name="The Broad Institute Genome Sequencing Center for Infectious Disease"/>
            <person name="Wu L."/>
            <person name="Ma J."/>
        </authorList>
    </citation>
    <scope>NUCLEOTIDE SEQUENCE [LARGE SCALE GENOMIC DNA]</scope>
    <source>
        <strain evidence="3">JCM 16924</strain>
    </source>
</reference>
<evidence type="ECO:0000256" key="1">
    <source>
        <dbReference type="SAM" id="Phobius"/>
    </source>
</evidence>
<dbReference type="Pfam" id="PF20226">
    <property type="entry name" value="DUF6585"/>
    <property type="match status" value="1"/>
</dbReference>
<keyword evidence="3" id="KW-1185">Reference proteome</keyword>
<dbReference type="Proteomes" id="UP001500456">
    <property type="component" value="Unassembled WGS sequence"/>
</dbReference>
<organism evidence="2 3">
    <name type="scientific">Streptomyces plumbiresistens</name>
    <dbReference type="NCBI Taxonomy" id="511811"/>
    <lineage>
        <taxon>Bacteria</taxon>
        <taxon>Bacillati</taxon>
        <taxon>Actinomycetota</taxon>
        <taxon>Actinomycetes</taxon>
        <taxon>Kitasatosporales</taxon>
        <taxon>Streptomycetaceae</taxon>
        <taxon>Streptomyces</taxon>
    </lineage>
</organism>
<keyword evidence="1" id="KW-1133">Transmembrane helix</keyword>
<protein>
    <recommendedName>
        <fullName evidence="4">NERD domain-containing protein</fullName>
    </recommendedName>
</protein>
<gene>
    <name evidence="2" type="ORF">GCM10022232_14230</name>
</gene>
<proteinExistence type="predicted"/>
<evidence type="ECO:0000313" key="3">
    <source>
        <dbReference type="Proteomes" id="UP001500456"/>
    </source>
</evidence>
<name>A0ABP7QJR8_9ACTN</name>
<comment type="caution">
    <text evidence="2">The sequence shown here is derived from an EMBL/GenBank/DDBJ whole genome shotgun (WGS) entry which is preliminary data.</text>
</comment>
<accession>A0ABP7QJR8</accession>
<dbReference type="InterPro" id="IPR046492">
    <property type="entry name" value="DUF6585"/>
</dbReference>
<dbReference type="EMBL" id="BAAAZX010000003">
    <property type="protein sequence ID" value="GAA3982989.1"/>
    <property type="molecule type" value="Genomic_DNA"/>
</dbReference>
<feature type="transmembrane region" description="Helical" evidence="1">
    <location>
        <begin position="7"/>
        <end position="31"/>
    </location>
</feature>
<dbReference type="RefSeq" id="WP_266451474.1">
    <property type="nucleotide sequence ID" value="NZ_BAAAZX010000003.1"/>
</dbReference>
<evidence type="ECO:0000313" key="2">
    <source>
        <dbReference type="EMBL" id="GAA3982989.1"/>
    </source>
</evidence>
<dbReference type="PROSITE" id="PS51257">
    <property type="entry name" value="PROKAR_LIPOPROTEIN"/>
    <property type="match status" value="1"/>
</dbReference>